<dbReference type="Pfam" id="PF00196">
    <property type="entry name" value="GerE"/>
    <property type="match status" value="1"/>
</dbReference>
<dbReference type="SUPFAM" id="SSF46894">
    <property type="entry name" value="C-terminal effector domain of the bipartite response regulators"/>
    <property type="match status" value="1"/>
</dbReference>
<dbReference type="InterPro" id="IPR041617">
    <property type="entry name" value="TPR_MalT"/>
</dbReference>
<dbReference type="InterPro" id="IPR000792">
    <property type="entry name" value="Tscrpt_reg_LuxR_C"/>
</dbReference>
<dbReference type="SUPFAM" id="SSF48452">
    <property type="entry name" value="TPR-like"/>
    <property type="match status" value="1"/>
</dbReference>
<proteinExistence type="predicted"/>
<evidence type="ECO:0000259" key="4">
    <source>
        <dbReference type="PROSITE" id="PS50043"/>
    </source>
</evidence>
<dbReference type="SMART" id="SM00421">
    <property type="entry name" value="HTH_LUXR"/>
    <property type="match status" value="1"/>
</dbReference>
<dbReference type="CDD" id="cd06170">
    <property type="entry name" value="LuxR_C_like"/>
    <property type="match status" value="1"/>
</dbReference>
<keyword evidence="2" id="KW-0238">DNA-binding</keyword>
<evidence type="ECO:0000313" key="6">
    <source>
        <dbReference type="Proteomes" id="UP000612362"/>
    </source>
</evidence>
<dbReference type="PANTHER" id="PTHR44688:SF16">
    <property type="entry name" value="DNA-BINDING TRANSCRIPTIONAL ACTIVATOR DEVR_DOSR"/>
    <property type="match status" value="1"/>
</dbReference>
<dbReference type="GO" id="GO:0006355">
    <property type="term" value="P:regulation of DNA-templated transcription"/>
    <property type="evidence" value="ECO:0007669"/>
    <property type="project" value="InterPro"/>
</dbReference>
<sequence>MGNAYLLNGDYIKAYEEFEDAVRLGLPGLNPHAALASMAGQGCIQFIRGRLYEAHDTFERVVNTCVRHTDSLMSTLSLAYAFQAEVLYEWNDLEGAERVVNEGLELGKAWGYVGVLAYSYARLSSIKQAQGESREALALLEQGIRVVEGFDMEQYKALMGARYARACLDIGRLDDARRWAETLEICDDLSSQYPRDVEYLTWIRVRIAEGRLDDADSVLARLLPCFEEAEAILSLVEGLCMRALLAQRQRDDKGAEQMLERALILGETGGLIRIFVDQGSDIHSLLRQMANEGQMSAYVNRLLAACCAGDVDENGLLSERELDVLRLIAAGRSNQHIAGDLVVALSTVKTHLNNIYAKLGVHSRTQAVARAKELMLL</sequence>
<evidence type="ECO:0000313" key="5">
    <source>
        <dbReference type="EMBL" id="GHO44937.1"/>
    </source>
</evidence>
<dbReference type="PROSITE" id="PS50043">
    <property type="entry name" value="HTH_LUXR_2"/>
    <property type="match status" value="1"/>
</dbReference>
<keyword evidence="3" id="KW-0804">Transcription</keyword>
<dbReference type="EMBL" id="BNJF01000001">
    <property type="protein sequence ID" value="GHO44937.1"/>
    <property type="molecule type" value="Genomic_DNA"/>
</dbReference>
<dbReference type="AlphaFoldDB" id="A0A8J3MQI1"/>
<name>A0A8J3MQI1_9CHLR</name>
<protein>
    <recommendedName>
        <fullName evidence="4">HTH luxR-type domain-containing protein</fullName>
    </recommendedName>
</protein>
<reference evidence="5" key="1">
    <citation type="submission" date="2020-10" db="EMBL/GenBank/DDBJ databases">
        <title>Taxonomic study of unclassified bacteria belonging to the class Ktedonobacteria.</title>
        <authorList>
            <person name="Yabe S."/>
            <person name="Wang C.M."/>
            <person name="Zheng Y."/>
            <person name="Sakai Y."/>
            <person name="Cavaletti L."/>
            <person name="Monciardini P."/>
            <person name="Donadio S."/>
        </authorList>
    </citation>
    <scope>NUCLEOTIDE SEQUENCE</scope>
    <source>
        <strain evidence="5">SOSP1-1</strain>
    </source>
</reference>
<dbReference type="Pfam" id="PF17874">
    <property type="entry name" value="TPR_MalT"/>
    <property type="match status" value="1"/>
</dbReference>
<evidence type="ECO:0000256" key="2">
    <source>
        <dbReference type="ARBA" id="ARBA00023125"/>
    </source>
</evidence>
<evidence type="ECO:0000256" key="3">
    <source>
        <dbReference type="ARBA" id="ARBA00023163"/>
    </source>
</evidence>
<dbReference type="PROSITE" id="PS00622">
    <property type="entry name" value="HTH_LUXR_1"/>
    <property type="match status" value="1"/>
</dbReference>
<dbReference type="PRINTS" id="PR00038">
    <property type="entry name" value="HTHLUXR"/>
</dbReference>
<accession>A0A8J3MQI1</accession>
<comment type="caution">
    <text evidence="5">The sequence shown here is derived from an EMBL/GenBank/DDBJ whole genome shotgun (WGS) entry which is preliminary data.</text>
</comment>
<dbReference type="PANTHER" id="PTHR44688">
    <property type="entry name" value="DNA-BINDING TRANSCRIPTIONAL ACTIVATOR DEVR_DOSR"/>
    <property type="match status" value="1"/>
</dbReference>
<organism evidence="5 6">
    <name type="scientific">Ktedonospora formicarum</name>
    <dbReference type="NCBI Taxonomy" id="2778364"/>
    <lineage>
        <taxon>Bacteria</taxon>
        <taxon>Bacillati</taxon>
        <taxon>Chloroflexota</taxon>
        <taxon>Ktedonobacteria</taxon>
        <taxon>Ktedonobacterales</taxon>
        <taxon>Ktedonobacteraceae</taxon>
        <taxon>Ktedonospora</taxon>
    </lineage>
</organism>
<dbReference type="GO" id="GO:0003677">
    <property type="term" value="F:DNA binding"/>
    <property type="evidence" value="ECO:0007669"/>
    <property type="project" value="UniProtKB-KW"/>
</dbReference>
<dbReference type="InterPro" id="IPR036388">
    <property type="entry name" value="WH-like_DNA-bd_sf"/>
</dbReference>
<keyword evidence="1" id="KW-0805">Transcription regulation</keyword>
<keyword evidence="6" id="KW-1185">Reference proteome</keyword>
<evidence type="ECO:0000256" key="1">
    <source>
        <dbReference type="ARBA" id="ARBA00023015"/>
    </source>
</evidence>
<feature type="domain" description="HTH luxR-type" evidence="4">
    <location>
        <begin position="310"/>
        <end position="375"/>
    </location>
</feature>
<dbReference type="Gene3D" id="1.25.40.10">
    <property type="entry name" value="Tetratricopeptide repeat domain"/>
    <property type="match status" value="1"/>
</dbReference>
<dbReference type="InterPro" id="IPR011990">
    <property type="entry name" value="TPR-like_helical_dom_sf"/>
</dbReference>
<dbReference type="Gene3D" id="1.10.10.10">
    <property type="entry name" value="Winged helix-like DNA-binding domain superfamily/Winged helix DNA-binding domain"/>
    <property type="match status" value="1"/>
</dbReference>
<gene>
    <name evidence="5" type="ORF">KSX_31000</name>
</gene>
<dbReference type="InterPro" id="IPR016032">
    <property type="entry name" value="Sig_transdc_resp-reg_C-effctor"/>
</dbReference>
<dbReference type="Proteomes" id="UP000612362">
    <property type="component" value="Unassembled WGS sequence"/>
</dbReference>